<dbReference type="SMART" id="SM00530">
    <property type="entry name" value="HTH_XRE"/>
    <property type="match status" value="1"/>
</dbReference>
<feature type="domain" description="HTH cro/C1-type" evidence="1">
    <location>
        <begin position="32"/>
        <end position="83"/>
    </location>
</feature>
<dbReference type="CDD" id="cd00093">
    <property type="entry name" value="HTH_XRE"/>
    <property type="match status" value="1"/>
</dbReference>
<dbReference type="GO" id="GO:0003677">
    <property type="term" value="F:DNA binding"/>
    <property type="evidence" value="ECO:0007669"/>
    <property type="project" value="InterPro"/>
</dbReference>
<dbReference type="SUPFAM" id="SSF47413">
    <property type="entry name" value="lambda repressor-like DNA-binding domains"/>
    <property type="match status" value="1"/>
</dbReference>
<comment type="caution">
    <text evidence="2">The sequence shown here is derived from an EMBL/GenBank/DDBJ whole genome shotgun (WGS) entry which is preliminary data.</text>
</comment>
<dbReference type="EMBL" id="PVTF01000005">
    <property type="protein sequence ID" value="PRY41382.1"/>
    <property type="molecule type" value="Genomic_DNA"/>
</dbReference>
<reference evidence="2 3" key="1">
    <citation type="submission" date="2018-03" db="EMBL/GenBank/DDBJ databases">
        <title>Genomic Encyclopedia of Archaeal and Bacterial Type Strains, Phase II (KMG-II): from individual species to whole genera.</title>
        <authorList>
            <person name="Goeker M."/>
        </authorList>
    </citation>
    <scope>NUCLEOTIDE SEQUENCE [LARGE SCALE GENOMIC DNA]</scope>
    <source>
        <strain evidence="2 3">DSM 44720</strain>
    </source>
</reference>
<protein>
    <submittedName>
        <fullName evidence="2">Transcriptional regulator with XRE-family HTH domain</fullName>
    </submittedName>
</protein>
<dbReference type="Proteomes" id="UP000239494">
    <property type="component" value="Unassembled WGS sequence"/>
</dbReference>
<dbReference type="Pfam" id="PF17765">
    <property type="entry name" value="MLTR_LBD"/>
    <property type="match status" value="1"/>
</dbReference>
<dbReference type="RefSeq" id="WP_106188419.1">
    <property type="nucleotide sequence ID" value="NZ_PVTF01000005.1"/>
</dbReference>
<dbReference type="InterPro" id="IPR001387">
    <property type="entry name" value="Cro/C1-type_HTH"/>
</dbReference>
<dbReference type="InterPro" id="IPR041413">
    <property type="entry name" value="MLTR_LBD"/>
</dbReference>
<evidence type="ECO:0000313" key="2">
    <source>
        <dbReference type="EMBL" id="PRY41382.1"/>
    </source>
</evidence>
<dbReference type="Gene3D" id="3.30.450.180">
    <property type="match status" value="1"/>
</dbReference>
<sequence>MDGPGPLGDFLQALRARLRPEDVGLRDIGPRRRVRGLRREELAHLAGVSVSYYARLEQGLSRGASAEVLDAIARGLRLDDHERDHLQRLAGATRRAPKVRRPRPEVVTDETRDLLRALDGVPALVLGRRTDVLAWNDLAHSLFAGHVHRESPEDVANRPNMSRITFLDPHCRELYADWGRKARAVVGNLRITVGRHPDDPRLAALIGELTMRSPEFVALWADHRITPCDAASYDLRHPVVGALTVTQQTLAIARSPEQNLVVVTTAAGSPSEEALALLRHAGAAVSSVQRQLHR</sequence>
<dbReference type="Pfam" id="PF13560">
    <property type="entry name" value="HTH_31"/>
    <property type="match status" value="1"/>
</dbReference>
<gene>
    <name evidence="2" type="ORF">CLV43_105140</name>
</gene>
<evidence type="ECO:0000259" key="1">
    <source>
        <dbReference type="PROSITE" id="PS50943"/>
    </source>
</evidence>
<accession>A0A2T0T6X9</accession>
<dbReference type="PROSITE" id="PS50943">
    <property type="entry name" value="HTH_CROC1"/>
    <property type="match status" value="1"/>
</dbReference>
<keyword evidence="3" id="KW-1185">Reference proteome</keyword>
<dbReference type="OrthoDB" id="4790304at2"/>
<evidence type="ECO:0000313" key="3">
    <source>
        <dbReference type="Proteomes" id="UP000239494"/>
    </source>
</evidence>
<proteinExistence type="predicted"/>
<name>A0A2T0T6X9_9PSEU</name>
<dbReference type="PANTHER" id="PTHR35010">
    <property type="entry name" value="BLL4672 PROTEIN-RELATED"/>
    <property type="match status" value="1"/>
</dbReference>
<dbReference type="PANTHER" id="PTHR35010:SF2">
    <property type="entry name" value="BLL4672 PROTEIN"/>
    <property type="match status" value="1"/>
</dbReference>
<organism evidence="2 3">
    <name type="scientific">Umezawaea tangerina</name>
    <dbReference type="NCBI Taxonomy" id="84725"/>
    <lineage>
        <taxon>Bacteria</taxon>
        <taxon>Bacillati</taxon>
        <taxon>Actinomycetota</taxon>
        <taxon>Actinomycetes</taxon>
        <taxon>Pseudonocardiales</taxon>
        <taxon>Pseudonocardiaceae</taxon>
        <taxon>Umezawaea</taxon>
    </lineage>
</organism>
<dbReference type="AlphaFoldDB" id="A0A2T0T6X9"/>
<dbReference type="Gene3D" id="1.10.260.40">
    <property type="entry name" value="lambda repressor-like DNA-binding domains"/>
    <property type="match status" value="1"/>
</dbReference>
<dbReference type="InterPro" id="IPR010982">
    <property type="entry name" value="Lambda_DNA-bd_dom_sf"/>
</dbReference>